<comment type="caution">
    <text evidence="7">The sequence shown here is derived from an EMBL/GenBank/DDBJ whole genome shotgun (WGS) entry which is preliminary data.</text>
</comment>
<keyword evidence="3" id="KW-0346">Stress response</keyword>
<evidence type="ECO:0000313" key="7">
    <source>
        <dbReference type="EMBL" id="TQL52373.1"/>
    </source>
</evidence>
<dbReference type="InterPro" id="IPR013805">
    <property type="entry name" value="GrpE_CC"/>
</dbReference>
<feature type="coiled-coil region" evidence="5">
    <location>
        <begin position="82"/>
        <end position="109"/>
    </location>
</feature>
<dbReference type="PANTHER" id="PTHR21237:SF23">
    <property type="entry name" value="GRPE PROTEIN HOMOLOG, MITOCHONDRIAL"/>
    <property type="match status" value="1"/>
</dbReference>
<dbReference type="Proteomes" id="UP000319516">
    <property type="component" value="Unassembled WGS sequence"/>
</dbReference>
<dbReference type="Gene3D" id="3.90.20.20">
    <property type="match status" value="1"/>
</dbReference>
<name>A0A542YWB9_9MICO</name>
<keyword evidence="5" id="KW-0175">Coiled coil</keyword>
<reference evidence="7 8" key="1">
    <citation type="submission" date="2019-06" db="EMBL/GenBank/DDBJ databases">
        <title>Sequencing the genomes of 1000 actinobacteria strains.</title>
        <authorList>
            <person name="Klenk H.-P."/>
        </authorList>
    </citation>
    <scope>NUCLEOTIDE SEQUENCE [LARGE SCALE GENOMIC DNA]</scope>
    <source>
        <strain evidence="7 8">DSM 12335</strain>
    </source>
</reference>
<comment type="subcellular location">
    <subcellularLocation>
        <location evidence="3">Cytoplasm</location>
    </subcellularLocation>
</comment>
<keyword evidence="3" id="KW-0963">Cytoplasm</keyword>
<dbReference type="PRINTS" id="PR00773">
    <property type="entry name" value="GRPEPROTEIN"/>
</dbReference>
<dbReference type="PANTHER" id="PTHR21237">
    <property type="entry name" value="GRPE PROTEIN"/>
    <property type="match status" value="1"/>
</dbReference>
<dbReference type="InterPro" id="IPR009012">
    <property type="entry name" value="GrpE_head"/>
</dbReference>
<dbReference type="CDD" id="cd00446">
    <property type="entry name" value="GrpE"/>
    <property type="match status" value="1"/>
</dbReference>
<dbReference type="GO" id="GO:0042803">
    <property type="term" value="F:protein homodimerization activity"/>
    <property type="evidence" value="ECO:0007669"/>
    <property type="project" value="InterPro"/>
</dbReference>
<dbReference type="SUPFAM" id="SSF51064">
    <property type="entry name" value="Head domain of nucleotide exchange factor GrpE"/>
    <property type="match status" value="1"/>
</dbReference>
<evidence type="ECO:0000256" key="1">
    <source>
        <dbReference type="ARBA" id="ARBA00009054"/>
    </source>
</evidence>
<dbReference type="HAMAP" id="MF_01151">
    <property type="entry name" value="GrpE"/>
    <property type="match status" value="1"/>
</dbReference>
<evidence type="ECO:0000256" key="5">
    <source>
        <dbReference type="SAM" id="Coils"/>
    </source>
</evidence>
<keyword evidence="2 3" id="KW-0143">Chaperone</keyword>
<feature type="region of interest" description="Disordered" evidence="6">
    <location>
        <begin position="1"/>
        <end position="78"/>
    </location>
</feature>
<comment type="similarity">
    <text evidence="1 3 4">Belongs to the GrpE family.</text>
</comment>
<evidence type="ECO:0000256" key="3">
    <source>
        <dbReference type="HAMAP-Rule" id="MF_01151"/>
    </source>
</evidence>
<dbReference type="GO" id="GO:0051087">
    <property type="term" value="F:protein-folding chaperone binding"/>
    <property type="evidence" value="ECO:0007669"/>
    <property type="project" value="InterPro"/>
</dbReference>
<gene>
    <name evidence="3" type="primary">grpE</name>
    <name evidence="7" type="ORF">FB467_3555</name>
</gene>
<organism evidence="7 8">
    <name type="scientific">Ornithinicoccus hortensis</name>
    <dbReference type="NCBI Taxonomy" id="82346"/>
    <lineage>
        <taxon>Bacteria</taxon>
        <taxon>Bacillati</taxon>
        <taxon>Actinomycetota</taxon>
        <taxon>Actinomycetes</taxon>
        <taxon>Micrococcales</taxon>
        <taxon>Intrasporangiaceae</taxon>
        <taxon>Ornithinicoccus</taxon>
    </lineage>
</organism>
<accession>A0A542YWB9</accession>
<evidence type="ECO:0000256" key="4">
    <source>
        <dbReference type="RuleBase" id="RU004478"/>
    </source>
</evidence>
<comment type="subunit">
    <text evidence="3">Homodimer.</text>
</comment>
<dbReference type="RefSeq" id="WP_141786251.1">
    <property type="nucleotide sequence ID" value="NZ_BAAAIK010000001.1"/>
</dbReference>
<evidence type="ECO:0000256" key="2">
    <source>
        <dbReference type="ARBA" id="ARBA00023186"/>
    </source>
</evidence>
<dbReference type="OrthoDB" id="5191115at2"/>
<dbReference type="GO" id="GO:0051082">
    <property type="term" value="F:unfolded protein binding"/>
    <property type="evidence" value="ECO:0007669"/>
    <property type="project" value="TreeGrafter"/>
</dbReference>
<dbReference type="SUPFAM" id="SSF58014">
    <property type="entry name" value="Coiled-coil domain of nucleotide exchange factor GrpE"/>
    <property type="match status" value="1"/>
</dbReference>
<dbReference type="Gene3D" id="2.30.22.10">
    <property type="entry name" value="Head domain of nucleotide exchange factor GrpE"/>
    <property type="match status" value="1"/>
</dbReference>
<sequence>MTDVNASPGQGPGEDEQEATGPVIRDKRRLDPETGQVREGTTPGPAREETTTEGEAPADGERTAYEQGDGGAEEAHPDTQLAADRLEDLRRLQAEYVNYKRRVDRDRVRDTEAAVGSVVEALLPVLDDIHSARAHGDLTDGPMAAIADKLTGVLGRFGVQEVGAVGEVFDPTVHEALMHLPEAELPEGATETTIVQVMQPGFLVGERLVRAARVAVADPAS</sequence>
<evidence type="ECO:0000313" key="8">
    <source>
        <dbReference type="Proteomes" id="UP000319516"/>
    </source>
</evidence>
<evidence type="ECO:0000256" key="6">
    <source>
        <dbReference type="SAM" id="MobiDB-lite"/>
    </source>
</evidence>
<dbReference type="GO" id="GO:0005737">
    <property type="term" value="C:cytoplasm"/>
    <property type="evidence" value="ECO:0007669"/>
    <property type="project" value="UniProtKB-SubCell"/>
</dbReference>
<keyword evidence="8" id="KW-1185">Reference proteome</keyword>
<dbReference type="EMBL" id="VFOP01000001">
    <property type="protein sequence ID" value="TQL52373.1"/>
    <property type="molecule type" value="Genomic_DNA"/>
</dbReference>
<dbReference type="InterPro" id="IPR000740">
    <property type="entry name" value="GrpE"/>
</dbReference>
<dbReference type="GO" id="GO:0000774">
    <property type="term" value="F:adenyl-nucleotide exchange factor activity"/>
    <property type="evidence" value="ECO:0007669"/>
    <property type="project" value="InterPro"/>
</dbReference>
<proteinExistence type="inferred from homology"/>
<comment type="function">
    <text evidence="3">Participates actively in the response to hyperosmotic and heat shock by preventing the aggregation of stress-denatured proteins, in association with DnaK and GrpE. It is the nucleotide exchange factor for DnaK and may function as a thermosensor. Unfolded proteins bind initially to DnaJ; upon interaction with the DnaJ-bound protein, DnaK hydrolyzes its bound ATP, resulting in the formation of a stable complex. GrpE releases ADP from DnaK; ATP binding to DnaK triggers the release of the substrate protein, thus completing the reaction cycle. Several rounds of ATP-dependent interactions between DnaJ, DnaK and GrpE are required for fully efficient folding.</text>
</comment>
<dbReference type="Pfam" id="PF01025">
    <property type="entry name" value="GrpE"/>
    <property type="match status" value="1"/>
</dbReference>
<protein>
    <recommendedName>
        <fullName evidence="3">Protein GrpE</fullName>
    </recommendedName>
    <alternativeName>
        <fullName evidence="3">HSP-70 cofactor</fullName>
    </alternativeName>
</protein>
<dbReference type="AlphaFoldDB" id="A0A542YWB9"/>
<dbReference type="GO" id="GO:0006457">
    <property type="term" value="P:protein folding"/>
    <property type="evidence" value="ECO:0007669"/>
    <property type="project" value="InterPro"/>
</dbReference>